<dbReference type="InterPro" id="IPR008545">
    <property type="entry name" value="Web"/>
</dbReference>
<dbReference type="AlphaFoldDB" id="A0AAU9SH10"/>
<dbReference type="Proteomes" id="UP000836841">
    <property type="component" value="Chromosome 5"/>
</dbReference>
<feature type="coiled-coil region" evidence="3">
    <location>
        <begin position="370"/>
        <end position="457"/>
    </location>
</feature>
<comment type="similarity">
    <text evidence="1">Belongs to the WEB family.</text>
</comment>
<evidence type="ECO:0000313" key="5">
    <source>
        <dbReference type="EMBL" id="CAH2065745.1"/>
    </source>
</evidence>
<feature type="region of interest" description="Disordered" evidence="4">
    <location>
        <begin position="567"/>
        <end position="589"/>
    </location>
</feature>
<dbReference type="GO" id="GO:0009904">
    <property type="term" value="P:chloroplast accumulation movement"/>
    <property type="evidence" value="ECO:0007669"/>
    <property type="project" value="TreeGrafter"/>
</dbReference>
<dbReference type="EMBL" id="OU466861">
    <property type="protein sequence ID" value="CAH2065745.1"/>
    <property type="molecule type" value="Genomic_DNA"/>
</dbReference>
<reference evidence="5 6" key="1">
    <citation type="submission" date="2022-03" db="EMBL/GenBank/DDBJ databases">
        <authorList>
            <person name="Nunn A."/>
            <person name="Chopra R."/>
            <person name="Nunn A."/>
            <person name="Contreras Garrido A."/>
        </authorList>
    </citation>
    <scope>NUCLEOTIDE SEQUENCE [LARGE SCALE GENOMIC DNA]</scope>
</reference>
<evidence type="ECO:0000313" key="6">
    <source>
        <dbReference type="Proteomes" id="UP000836841"/>
    </source>
</evidence>
<dbReference type="PANTHER" id="PTHR32054:SF2">
    <property type="entry name" value="PROTEIN PLASTID MOVEMENT IMPAIRED 2"/>
    <property type="match status" value="1"/>
</dbReference>
<feature type="coiled-coil region" evidence="3">
    <location>
        <begin position="185"/>
        <end position="251"/>
    </location>
</feature>
<feature type="coiled-coil region" evidence="3">
    <location>
        <begin position="70"/>
        <end position="139"/>
    </location>
</feature>
<protein>
    <recommendedName>
        <fullName evidence="7">Protein PLASTID MOVEMENT IMPAIRED 2</fullName>
    </recommendedName>
</protein>
<dbReference type="GO" id="GO:0005829">
    <property type="term" value="C:cytosol"/>
    <property type="evidence" value="ECO:0007669"/>
    <property type="project" value="TreeGrafter"/>
</dbReference>
<evidence type="ECO:0000256" key="2">
    <source>
        <dbReference type="ARBA" id="ARBA00023054"/>
    </source>
</evidence>
<evidence type="ECO:0008006" key="7">
    <source>
        <dbReference type="Google" id="ProtNLM"/>
    </source>
</evidence>
<proteinExistence type="inferred from homology"/>
<feature type="coiled-coil region" evidence="3">
    <location>
        <begin position="286"/>
        <end position="334"/>
    </location>
</feature>
<organism evidence="5 6">
    <name type="scientific">Thlaspi arvense</name>
    <name type="common">Field penny-cress</name>
    <dbReference type="NCBI Taxonomy" id="13288"/>
    <lineage>
        <taxon>Eukaryota</taxon>
        <taxon>Viridiplantae</taxon>
        <taxon>Streptophyta</taxon>
        <taxon>Embryophyta</taxon>
        <taxon>Tracheophyta</taxon>
        <taxon>Spermatophyta</taxon>
        <taxon>Magnoliopsida</taxon>
        <taxon>eudicotyledons</taxon>
        <taxon>Gunneridae</taxon>
        <taxon>Pentapetalae</taxon>
        <taxon>rosids</taxon>
        <taxon>malvids</taxon>
        <taxon>Brassicales</taxon>
        <taxon>Brassicaceae</taxon>
        <taxon>Thlaspideae</taxon>
        <taxon>Thlaspi</taxon>
    </lineage>
</organism>
<gene>
    <name evidence="5" type="ORF">TAV2_LOCUS18129</name>
</gene>
<dbReference type="GO" id="GO:0009903">
    <property type="term" value="P:chloroplast avoidance movement"/>
    <property type="evidence" value="ECO:0007669"/>
    <property type="project" value="TreeGrafter"/>
</dbReference>
<feature type="compositionally biased region" description="Basic and acidic residues" evidence="4">
    <location>
        <begin position="47"/>
        <end position="56"/>
    </location>
</feature>
<evidence type="ECO:0000256" key="4">
    <source>
        <dbReference type="SAM" id="MobiDB-lite"/>
    </source>
</evidence>
<feature type="region of interest" description="Disordered" evidence="4">
    <location>
        <begin position="27"/>
        <end position="56"/>
    </location>
</feature>
<dbReference type="PANTHER" id="PTHR32054">
    <property type="entry name" value="HEAVY CHAIN, PUTATIVE, EXPRESSED-RELATED-RELATED"/>
    <property type="match status" value="1"/>
</dbReference>
<keyword evidence="6" id="KW-1185">Reference proteome</keyword>
<accession>A0AAU9SH10</accession>
<name>A0AAU9SH10_THLAR</name>
<keyword evidence="2 3" id="KW-0175">Coiled coil</keyword>
<evidence type="ECO:0000256" key="1">
    <source>
        <dbReference type="ARBA" id="ARBA00005485"/>
    </source>
</evidence>
<evidence type="ECO:0000256" key="3">
    <source>
        <dbReference type="SAM" id="Coils"/>
    </source>
</evidence>
<dbReference type="Pfam" id="PF05701">
    <property type="entry name" value="WEMBL"/>
    <property type="match status" value="1"/>
</dbReference>
<sequence length="618" mass="70802">MAEGNSVGGRRIGSVKAAINKYGQKVTRSVSPLLDSPEVKPSPSVAEDLHKSGRELGMYRESRIASESAKAKAEAELSKAKKTVQELTLLIEESNRRLKSRKTDTEAVKKLKIGGNGRYAQTVRELEIVKQELSKLKLDVAYISREKAVAVKEVMELGIKTEENLKLLESLKLEVDLAHEEHVLVELAKMEALKERKEVEEQREREKKEAFDSLERRKKRIREMMKEIERSKEYENVLAETLSDIEMLEIQLKLVKDMERKVQRNDSMSRSKNRSFERGNDTLSVLKEVTEATEAKKEELASIKAELFCIVNIMDALRQELKEVKQETARFEKVIQKDDVMIQRLNTKLLMGKDKLEAVSADEARISSLADNLTCSFEKLKNDKEAAKKEEVSLKEEAKLIKKEVEKTEMGFSGKEKELLSKLDELKKVKQAEVLALEKLESMVEKTMETREMKSQRNSTITISRFEYEYLSGQARLAEETAEKKVEAAMAWVEALKASTKAILMKTETLKRESGKTMVEEERESFRMQRSLSIKRLVQNEIQKFKESSEDKSLVSPKPVRRSVRLSGKFNPVHGGNARRYSSGNRGTPNYFVIKKKKKVPNLVKFFSRKRDKSALEQ</sequence>